<dbReference type="Gene3D" id="3.40.50.720">
    <property type="entry name" value="NAD(P)-binding Rossmann-like Domain"/>
    <property type="match status" value="1"/>
</dbReference>
<dbReference type="SUPFAM" id="SSF51735">
    <property type="entry name" value="NAD(P)-binding Rossmann-fold domains"/>
    <property type="match status" value="1"/>
</dbReference>
<reference evidence="2" key="1">
    <citation type="submission" date="2015-01" db="EMBL/GenBank/DDBJ databases">
        <title>Ommochrome synthesis by a marine sediment metagenomic clone in Escherichia coli is catalyzed by a bacterial hemerythrin.</title>
        <authorList>
            <person name="Strand T.A."/>
            <person name="Panzella L."/>
            <person name="Ertesvaag H."/>
            <person name="D'Errico G."/>
            <person name="D'Ischia M."/>
            <person name="Drabloes F."/>
            <person name="Valla S."/>
        </authorList>
    </citation>
    <scope>NUCLEOTIDE SEQUENCE</scope>
</reference>
<feature type="domain" description="NAD(P)-binding" evidence="1">
    <location>
        <begin position="7"/>
        <end position="185"/>
    </location>
</feature>
<dbReference type="InterPro" id="IPR036291">
    <property type="entry name" value="NAD(P)-bd_dom_sf"/>
</dbReference>
<evidence type="ECO:0000259" key="1">
    <source>
        <dbReference type="Pfam" id="PF13460"/>
    </source>
</evidence>
<dbReference type="AlphaFoldDB" id="A0A1B0THB1"/>
<sequence>MKILVIGATGMIGSRIAEEALSRGHEVIAASRNPDQPQKHKAAESIALDVNDTDQLTKYASLADVTVCAVSPRTSGDAETEAVAYADALIAGLSRSRVILVGGAGTLNLPDGTPVASIVPEQHAAEARGMRAAYEKISASGLDFTTLAPAGLIEPGEKTGTFRTGERTLLADADGNSRISAEDYSIALLDEVEHPQHAGGIFTVAY</sequence>
<dbReference type="EMBL" id="KP401859">
    <property type="protein sequence ID" value="ALL53632.1"/>
    <property type="molecule type" value="Genomic_DNA"/>
</dbReference>
<organism evidence="2">
    <name type="scientific">uncultured bacterium fosmid I5J7</name>
    <dbReference type="NCBI Taxonomy" id="1701911"/>
    <lineage>
        <taxon>Bacteria</taxon>
        <taxon>environmental samples</taxon>
    </lineage>
</organism>
<dbReference type="GO" id="GO:0016646">
    <property type="term" value="F:oxidoreductase activity, acting on the CH-NH group of donors, NAD or NADP as acceptor"/>
    <property type="evidence" value="ECO:0007669"/>
    <property type="project" value="TreeGrafter"/>
</dbReference>
<protein>
    <submittedName>
        <fullName evidence="2">Short chain dehydrogenase/reductase family protein</fullName>
    </submittedName>
</protein>
<dbReference type="PANTHER" id="PTHR43355">
    <property type="entry name" value="FLAVIN REDUCTASE (NADPH)"/>
    <property type="match status" value="1"/>
</dbReference>
<evidence type="ECO:0000313" key="2">
    <source>
        <dbReference type="EMBL" id="ALL53632.1"/>
    </source>
</evidence>
<dbReference type="InterPro" id="IPR016040">
    <property type="entry name" value="NAD(P)-bd_dom"/>
</dbReference>
<dbReference type="InterPro" id="IPR051606">
    <property type="entry name" value="Polyketide_Oxido-like"/>
</dbReference>
<name>A0A1B0THB1_9BACT</name>
<accession>A0A1B0THB1</accession>
<dbReference type="PANTHER" id="PTHR43355:SF2">
    <property type="entry name" value="FLAVIN REDUCTASE (NADPH)"/>
    <property type="match status" value="1"/>
</dbReference>
<dbReference type="Pfam" id="PF13460">
    <property type="entry name" value="NAD_binding_10"/>
    <property type="match status" value="1"/>
</dbReference>
<proteinExistence type="predicted"/>